<accession>A0ACD1FVY9</accession>
<reference evidence="1" key="1">
    <citation type="submission" date="2018-02" db="EMBL/GenBank/DDBJ databases">
        <title>The genomes of Aspergillus section Nigri reveals drivers in fungal speciation.</title>
        <authorList>
            <consortium name="DOE Joint Genome Institute"/>
            <person name="Vesth T.C."/>
            <person name="Nybo J."/>
            <person name="Theobald S."/>
            <person name="Brandl J."/>
            <person name="Frisvad J.C."/>
            <person name="Nielsen K.F."/>
            <person name="Lyhne E.K."/>
            <person name="Kogle M.E."/>
            <person name="Kuo A."/>
            <person name="Riley R."/>
            <person name="Clum A."/>
            <person name="Nolan M."/>
            <person name="Lipzen A."/>
            <person name="Salamov A."/>
            <person name="Henrissat B."/>
            <person name="Wiebenga A."/>
            <person name="De vries R.P."/>
            <person name="Grigoriev I.V."/>
            <person name="Mortensen U.H."/>
            <person name="Andersen M.R."/>
            <person name="Baker S.E."/>
        </authorList>
    </citation>
    <scope>NUCLEOTIDE SEQUENCE</scope>
    <source>
        <strain evidence="1">CBS 621.78</strain>
    </source>
</reference>
<sequence length="116" mass="13093">MSVTVTAQIVDVASLIPSTVSPAEEEKLFLPGVFEQVDVAGFDRDHDHDWPLPLESDVFRSMLYQFTIFSHGYDIFRKQDWVEFTQNLQRLLRYLISGEAKAGGIRACLKANSSLA</sequence>
<protein>
    <submittedName>
        <fullName evidence="1">Uncharacterized protein</fullName>
    </submittedName>
</protein>
<proteinExistence type="predicted"/>
<keyword evidence="2" id="KW-1185">Reference proteome</keyword>
<dbReference type="Proteomes" id="UP000249057">
    <property type="component" value="Unassembled WGS sequence"/>
</dbReference>
<evidence type="ECO:0000313" key="2">
    <source>
        <dbReference type="Proteomes" id="UP000249057"/>
    </source>
</evidence>
<organism evidence="1 2">
    <name type="scientific">Aspergillus brunneoviolaceus CBS 621.78</name>
    <dbReference type="NCBI Taxonomy" id="1450534"/>
    <lineage>
        <taxon>Eukaryota</taxon>
        <taxon>Fungi</taxon>
        <taxon>Dikarya</taxon>
        <taxon>Ascomycota</taxon>
        <taxon>Pezizomycotina</taxon>
        <taxon>Eurotiomycetes</taxon>
        <taxon>Eurotiomycetidae</taxon>
        <taxon>Eurotiales</taxon>
        <taxon>Aspergillaceae</taxon>
        <taxon>Aspergillus</taxon>
        <taxon>Aspergillus subgen. Circumdati</taxon>
    </lineage>
</organism>
<dbReference type="EMBL" id="KZ825392">
    <property type="protein sequence ID" value="RAH41188.1"/>
    <property type="molecule type" value="Genomic_DNA"/>
</dbReference>
<evidence type="ECO:0000313" key="1">
    <source>
        <dbReference type="EMBL" id="RAH41188.1"/>
    </source>
</evidence>
<name>A0ACD1FVY9_9EURO</name>
<gene>
    <name evidence="1" type="ORF">BO95DRAFT_468048</name>
</gene>